<feature type="compositionally biased region" description="Basic and acidic residues" evidence="1">
    <location>
        <begin position="82"/>
        <end position="93"/>
    </location>
</feature>
<dbReference type="RefSeq" id="WP_134491038.1">
    <property type="nucleotide sequence ID" value="NZ_CP139089.1"/>
</dbReference>
<evidence type="ECO:0000256" key="1">
    <source>
        <dbReference type="SAM" id="MobiDB-lite"/>
    </source>
</evidence>
<proteinExistence type="predicted"/>
<feature type="region of interest" description="Disordered" evidence="1">
    <location>
        <begin position="1"/>
        <end position="24"/>
    </location>
</feature>
<evidence type="ECO:0008006" key="4">
    <source>
        <dbReference type="Google" id="ProtNLM"/>
    </source>
</evidence>
<dbReference type="Pfam" id="PF10691">
    <property type="entry name" value="DUF2497"/>
    <property type="match status" value="1"/>
</dbReference>
<evidence type="ECO:0000313" key="2">
    <source>
        <dbReference type="EMBL" id="VFU10326.1"/>
    </source>
</evidence>
<gene>
    <name evidence="2" type="ORF">MTUNDRAET4_3439</name>
</gene>
<feature type="region of interest" description="Disordered" evidence="1">
    <location>
        <begin position="41"/>
        <end position="114"/>
    </location>
</feature>
<dbReference type="Proteomes" id="UP000294360">
    <property type="component" value="Chromosome"/>
</dbReference>
<sequence>MSAANLVQTSGEPSDAKPREPSMEDILASIRRIIAQDQALFAAEDASREEAGQETGSEEVNDGADSAVYGLAQSVAAQGLADHQEEDRARGEAADPSEPGADWSGAENEPLVSKRTDDSVAGAFNALIASRFAQNSDAVLAMTREALRPLLEAWLDAHLPALVERLVRAEIERMTKGD</sequence>
<dbReference type="InterPro" id="IPR019632">
    <property type="entry name" value="DUF2497"/>
</dbReference>
<protein>
    <recommendedName>
        <fullName evidence="4">DUF2497 domain-containing protein</fullName>
    </recommendedName>
</protein>
<name>A0A4U8Z4B3_METTU</name>
<dbReference type="OrthoDB" id="7189469at2"/>
<dbReference type="AlphaFoldDB" id="A0A4U8Z4B3"/>
<feature type="compositionally biased region" description="Polar residues" evidence="1">
    <location>
        <begin position="1"/>
        <end position="12"/>
    </location>
</feature>
<dbReference type="EMBL" id="LR536450">
    <property type="protein sequence ID" value="VFU10326.1"/>
    <property type="molecule type" value="Genomic_DNA"/>
</dbReference>
<evidence type="ECO:0000313" key="3">
    <source>
        <dbReference type="Proteomes" id="UP000294360"/>
    </source>
</evidence>
<accession>A0A4U8Z4B3</accession>
<dbReference type="KEGG" id="mtun:MTUNDRAET4_3439"/>
<organism evidence="2 3">
    <name type="scientific">Methylocella tundrae</name>
    <dbReference type="NCBI Taxonomy" id="227605"/>
    <lineage>
        <taxon>Bacteria</taxon>
        <taxon>Pseudomonadati</taxon>
        <taxon>Pseudomonadota</taxon>
        <taxon>Alphaproteobacteria</taxon>
        <taxon>Hyphomicrobiales</taxon>
        <taxon>Beijerinckiaceae</taxon>
        <taxon>Methylocella</taxon>
    </lineage>
</organism>
<reference evidence="2 3" key="1">
    <citation type="submission" date="2019-03" db="EMBL/GenBank/DDBJ databases">
        <authorList>
            <person name="Kox A.R. M."/>
        </authorList>
    </citation>
    <scope>NUCLEOTIDE SEQUENCE [LARGE SCALE GENOMIC DNA]</scope>
    <source>
        <strain evidence="2">MTUNDRAET4 annotated genome</strain>
    </source>
</reference>